<protein>
    <submittedName>
        <fullName evidence="2">BEACH domain-containing lvsC</fullName>
    </submittedName>
</protein>
<feature type="compositionally biased region" description="Basic and acidic residues" evidence="1">
    <location>
        <begin position="17"/>
        <end position="32"/>
    </location>
</feature>
<name>A0A5B6WY41_9ROSI</name>
<dbReference type="PANTHER" id="PTHR35218">
    <property type="entry name" value="RNASE H DOMAIN-CONTAINING PROTEIN"/>
    <property type="match status" value="1"/>
</dbReference>
<evidence type="ECO:0000313" key="3">
    <source>
        <dbReference type="Proteomes" id="UP000325315"/>
    </source>
</evidence>
<dbReference type="InterPro" id="IPR036691">
    <property type="entry name" value="Endo/exonu/phosph_ase_sf"/>
</dbReference>
<comment type="caution">
    <text evidence="2">The sequence shown here is derived from an EMBL/GenBank/DDBJ whole genome shotgun (WGS) entry which is preliminary data.</text>
</comment>
<accession>A0A5B6WY41</accession>
<evidence type="ECO:0000313" key="2">
    <source>
        <dbReference type="EMBL" id="KAA3486891.1"/>
    </source>
</evidence>
<reference evidence="3" key="1">
    <citation type="journal article" date="2019" name="Plant Biotechnol. J.">
        <title>Genome sequencing of the Australian wild diploid species Gossypium australe highlights disease resistance and delayed gland morphogenesis.</title>
        <authorList>
            <person name="Cai Y."/>
            <person name="Cai X."/>
            <person name="Wang Q."/>
            <person name="Wang P."/>
            <person name="Zhang Y."/>
            <person name="Cai C."/>
            <person name="Xu Y."/>
            <person name="Wang K."/>
            <person name="Zhou Z."/>
            <person name="Wang C."/>
            <person name="Geng S."/>
            <person name="Li B."/>
            <person name="Dong Q."/>
            <person name="Hou Y."/>
            <person name="Wang H."/>
            <person name="Ai P."/>
            <person name="Liu Z."/>
            <person name="Yi F."/>
            <person name="Sun M."/>
            <person name="An G."/>
            <person name="Cheng J."/>
            <person name="Zhang Y."/>
            <person name="Shi Q."/>
            <person name="Xie Y."/>
            <person name="Shi X."/>
            <person name="Chang Y."/>
            <person name="Huang F."/>
            <person name="Chen Y."/>
            <person name="Hong S."/>
            <person name="Mi L."/>
            <person name="Sun Q."/>
            <person name="Zhang L."/>
            <person name="Zhou B."/>
            <person name="Peng R."/>
            <person name="Zhang X."/>
            <person name="Liu F."/>
        </authorList>
    </citation>
    <scope>NUCLEOTIDE SEQUENCE [LARGE SCALE GENOMIC DNA]</scope>
    <source>
        <strain evidence="3">cv. PA1801</strain>
    </source>
</reference>
<dbReference type="Proteomes" id="UP000325315">
    <property type="component" value="Unassembled WGS sequence"/>
</dbReference>
<dbReference type="EMBL" id="SMMG02000001">
    <property type="protein sequence ID" value="KAA3486891.1"/>
    <property type="molecule type" value="Genomic_DNA"/>
</dbReference>
<proteinExistence type="predicted"/>
<feature type="region of interest" description="Disordered" evidence="1">
    <location>
        <begin position="17"/>
        <end position="41"/>
    </location>
</feature>
<sequence length="135" mass="15581">METRTYGTICKASRNSMEERTFEKQELEKENGEEMEDLPMDLVDEKKRQKVNSEAGNSGEIRNAMKILSWNVRGLGQSRTVRRLKNKLRHIQPQILFLMETKVTSKRMESIRRRCGFTNGIDVDTIGSMRGLSLG</sequence>
<keyword evidence="3" id="KW-1185">Reference proteome</keyword>
<gene>
    <name evidence="2" type="ORF">EPI10_030760</name>
</gene>
<evidence type="ECO:0000256" key="1">
    <source>
        <dbReference type="SAM" id="MobiDB-lite"/>
    </source>
</evidence>
<dbReference type="OrthoDB" id="999895at2759"/>
<dbReference type="AlphaFoldDB" id="A0A5B6WY41"/>
<dbReference type="SUPFAM" id="SSF56219">
    <property type="entry name" value="DNase I-like"/>
    <property type="match status" value="1"/>
</dbReference>
<dbReference type="Gene3D" id="3.60.10.10">
    <property type="entry name" value="Endonuclease/exonuclease/phosphatase"/>
    <property type="match status" value="1"/>
</dbReference>
<dbReference type="PANTHER" id="PTHR35218:SF9">
    <property type="entry name" value="ENDONUCLEASE_EXONUCLEASE_PHOSPHATASE DOMAIN-CONTAINING PROTEIN"/>
    <property type="match status" value="1"/>
</dbReference>
<organism evidence="2 3">
    <name type="scientific">Gossypium australe</name>
    <dbReference type="NCBI Taxonomy" id="47621"/>
    <lineage>
        <taxon>Eukaryota</taxon>
        <taxon>Viridiplantae</taxon>
        <taxon>Streptophyta</taxon>
        <taxon>Embryophyta</taxon>
        <taxon>Tracheophyta</taxon>
        <taxon>Spermatophyta</taxon>
        <taxon>Magnoliopsida</taxon>
        <taxon>eudicotyledons</taxon>
        <taxon>Gunneridae</taxon>
        <taxon>Pentapetalae</taxon>
        <taxon>rosids</taxon>
        <taxon>malvids</taxon>
        <taxon>Malvales</taxon>
        <taxon>Malvaceae</taxon>
        <taxon>Malvoideae</taxon>
        <taxon>Gossypium</taxon>
    </lineage>
</organism>